<name>G7ZE32_AZOL4</name>
<dbReference type="EMBL" id="FQ311870">
    <property type="protein sequence ID" value="CBS89291.1"/>
    <property type="molecule type" value="Genomic_DNA"/>
</dbReference>
<keyword evidence="1" id="KW-0614">Plasmid</keyword>
<dbReference type="KEGG" id="ali:AZOLI_p20104"/>
<dbReference type="InterPro" id="IPR036691">
    <property type="entry name" value="Endo/exonu/phosph_ase_sf"/>
</dbReference>
<evidence type="ECO:0008006" key="3">
    <source>
        <dbReference type="Google" id="ProtNLM"/>
    </source>
</evidence>
<dbReference type="AlphaFoldDB" id="G7ZE32"/>
<dbReference type="HOGENOM" id="CLU_605291_0_0_5"/>
<dbReference type="Proteomes" id="UP000005667">
    <property type="component" value="Plasmid AZO_p2"/>
</dbReference>
<dbReference type="SUPFAM" id="SSF56219">
    <property type="entry name" value="DNase I-like"/>
    <property type="match status" value="1"/>
</dbReference>
<dbReference type="OrthoDB" id="1186159at2"/>
<dbReference type="Gene3D" id="3.60.10.10">
    <property type="entry name" value="Endonuclease/exonuclease/phosphatase"/>
    <property type="match status" value="1"/>
</dbReference>
<dbReference type="RefSeq" id="WP_014188727.1">
    <property type="nucleotide sequence ID" value="NC_016586.1"/>
</dbReference>
<keyword evidence="2" id="KW-1185">Reference proteome</keyword>
<protein>
    <recommendedName>
        <fullName evidence="3">Endonuclease/exonuclease/phosphatase domain-containing protein</fullName>
    </recommendedName>
</protein>
<organism evidence="1 2">
    <name type="scientific">Azospirillum lipoferum (strain 4B)</name>
    <dbReference type="NCBI Taxonomy" id="862719"/>
    <lineage>
        <taxon>Bacteria</taxon>
        <taxon>Pseudomonadati</taxon>
        <taxon>Pseudomonadota</taxon>
        <taxon>Alphaproteobacteria</taxon>
        <taxon>Rhodospirillales</taxon>
        <taxon>Azospirillaceae</taxon>
        <taxon>Azospirillum</taxon>
    </lineage>
</organism>
<reference evidence="2" key="1">
    <citation type="journal article" date="2011" name="PLoS Genet.">
        <title>Azospirillum genomes reveal transition of bacteria from aquatic to terrestrial environments.</title>
        <authorList>
            <person name="Wisniewski-Dye F."/>
            <person name="Borziak K."/>
            <person name="Khalsa-Moyers G."/>
            <person name="Alexandre G."/>
            <person name="Sukharnikov L.O."/>
            <person name="Wuichet K."/>
            <person name="Hurst G.B."/>
            <person name="McDonald W.H."/>
            <person name="Robertson J.S."/>
            <person name="Barbe V."/>
            <person name="Calteau A."/>
            <person name="Rouy Z."/>
            <person name="Mangenot S."/>
            <person name="Prigent-Combaret C."/>
            <person name="Normand P."/>
            <person name="Boyer M."/>
            <person name="Siguier P."/>
            <person name="Dessaux Y."/>
            <person name="Elmerich C."/>
            <person name="Condemine G."/>
            <person name="Krishnen G."/>
            <person name="Kennedy I."/>
            <person name="Paterson A.H."/>
            <person name="Gonzalez V."/>
            <person name="Mavingui P."/>
            <person name="Zhulin I.B."/>
        </authorList>
    </citation>
    <scope>NUCLEOTIDE SEQUENCE [LARGE SCALE GENOMIC DNA]</scope>
    <source>
        <strain evidence="2">4B</strain>
    </source>
</reference>
<gene>
    <name evidence="1" type="ordered locus">AZOLI_p20104</name>
</gene>
<proteinExistence type="predicted"/>
<sequence>MNLLYWNIQNLSAEKYQEADVQTVISNALLPGVGPPFAWVPDIIVIVEVHTRAANQQPGQIYQTDGTTGLSLIAGLMAAIDNNYQCVPPVSTGTGYYSEAVGLIYNSAIFTFQGPHVWSNFGPVPATEIGCNFATATPPWNRFLQGAINQGAVNPTFQLAAYPNPWDVGPFQDLGVALPAPQIFYPDALNTSFVGFPYPWNRSPVRFLLTYPNGAAINTLDIFAVHTSPSTVDDVNQATLGTAAVAGLAEVTAAPGANGAKLVLGDFNVPTNNAGGAYAGFFANQYLAAIGNNGFEAVGTPTLFNTGNPRPDDFNYLNWNRGSIDNIFYRSNGIVFNNFGIIDQVSGSIFNGTPWASELQTQIGNYGANATNSFRGWDNFGHIAIRIATGASQQRLGASDHLPLVLSF</sequence>
<evidence type="ECO:0000313" key="2">
    <source>
        <dbReference type="Proteomes" id="UP000005667"/>
    </source>
</evidence>
<geneLocation type="plasmid" evidence="1 2">
    <name>AZO_p2</name>
</geneLocation>
<accession>G7ZE32</accession>
<evidence type="ECO:0000313" key="1">
    <source>
        <dbReference type="EMBL" id="CBS89291.1"/>
    </source>
</evidence>